<protein>
    <recommendedName>
        <fullName evidence="2">Phosphoesterase</fullName>
        <ecNumber evidence="2">3.1.4.-</ecNumber>
    </recommendedName>
</protein>
<evidence type="ECO:0000256" key="1">
    <source>
        <dbReference type="ARBA" id="ARBA00008950"/>
    </source>
</evidence>
<evidence type="ECO:0000259" key="3">
    <source>
        <dbReference type="Pfam" id="PF12850"/>
    </source>
</evidence>
<proteinExistence type="inferred from homology"/>
<dbReference type="Pfam" id="PF12850">
    <property type="entry name" value="Metallophos_2"/>
    <property type="match status" value="1"/>
</dbReference>
<comment type="cofactor">
    <cofactor evidence="2">
        <name>a divalent metal cation</name>
        <dbReference type="ChEBI" id="CHEBI:60240"/>
    </cofactor>
</comment>
<dbReference type="EMBL" id="LR593886">
    <property type="protein sequence ID" value="VTR91916.1"/>
    <property type="molecule type" value="Genomic_DNA"/>
</dbReference>
<keyword evidence="5" id="KW-1185">Reference proteome</keyword>
<comment type="similarity">
    <text evidence="1 2">Belongs to the metallophosphoesterase superfamily. YfcE family.</text>
</comment>
<dbReference type="GO" id="GO:0005737">
    <property type="term" value="C:cytoplasm"/>
    <property type="evidence" value="ECO:0007669"/>
    <property type="project" value="TreeGrafter"/>
</dbReference>
<dbReference type="NCBIfam" id="TIGR00040">
    <property type="entry name" value="yfcE"/>
    <property type="match status" value="1"/>
</dbReference>
<accession>A0A6P2CU57</accession>
<feature type="domain" description="Calcineurin-like phosphoesterase" evidence="3">
    <location>
        <begin position="1"/>
        <end position="188"/>
    </location>
</feature>
<dbReference type="Proteomes" id="UP000464178">
    <property type="component" value="Chromosome"/>
</dbReference>
<dbReference type="GO" id="GO:0046872">
    <property type="term" value="F:metal ion binding"/>
    <property type="evidence" value="ECO:0007669"/>
    <property type="project" value="UniProtKB-KW"/>
</dbReference>
<dbReference type="Gene3D" id="3.60.21.10">
    <property type="match status" value="1"/>
</dbReference>
<evidence type="ECO:0000313" key="4">
    <source>
        <dbReference type="EMBL" id="VTR91916.1"/>
    </source>
</evidence>
<dbReference type="AlphaFoldDB" id="A0A6P2CU57"/>
<dbReference type="InterPro" id="IPR050126">
    <property type="entry name" value="Ap4A_hydrolase"/>
</dbReference>
<name>A0A6P2CU57_9BACT</name>
<dbReference type="PANTHER" id="PTHR42850">
    <property type="entry name" value="METALLOPHOSPHOESTERASE"/>
    <property type="match status" value="1"/>
</dbReference>
<reference evidence="4 5" key="1">
    <citation type="submission" date="2019-05" db="EMBL/GenBank/DDBJ databases">
        <authorList>
            <consortium name="Science for Life Laboratories"/>
        </authorList>
    </citation>
    <scope>NUCLEOTIDE SEQUENCE [LARGE SCALE GENOMIC DNA]</scope>
    <source>
        <strain evidence="4">Soil9</strain>
    </source>
</reference>
<evidence type="ECO:0000313" key="5">
    <source>
        <dbReference type="Proteomes" id="UP000464178"/>
    </source>
</evidence>
<keyword evidence="2" id="KW-0479">Metal-binding</keyword>
<dbReference type="PANTHER" id="PTHR42850:SF2">
    <property type="entry name" value="BLL5683 PROTEIN"/>
    <property type="match status" value="1"/>
</dbReference>
<dbReference type="GO" id="GO:0016791">
    <property type="term" value="F:phosphatase activity"/>
    <property type="evidence" value="ECO:0007669"/>
    <property type="project" value="TreeGrafter"/>
</dbReference>
<dbReference type="KEGG" id="gms:SOIL9_57980"/>
<dbReference type="SUPFAM" id="SSF56300">
    <property type="entry name" value="Metallo-dependent phosphatases"/>
    <property type="match status" value="1"/>
</dbReference>
<sequence>MRVLVVADIHGNRAALEAIREPFDVCLCVGDIVDYGPEPGWCVDWVRQNATYCVRGNHDHGVAQNVDIQGAGGFRFLTSVTRPIAVATLSSDQRRYLAELPTSRMFTLNGKRFLLVHATPRDPMDEYAPADPAFWHPRLAGLKVDYVLTGHTHVPYTLRVRNTLVVNPGSVGIGRDGNPHASYAIIDGDDVQLKRIEYAIEETVGAMEATVRDATARLMLTDVFRTGGLPTKWLLRNGSLSNGNGNGNGNGKIAH</sequence>
<dbReference type="InterPro" id="IPR000979">
    <property type="entry name" value="Phosphodiesterase_MJ0936/Vps29"/>
</dbReference>
<gene>
    <name evidence="4" type="ORF">SOIL9_57980</name>
</gene>
<dbReference type="InterPro" id="IPR029052">
    <property type="entry name" value="Metallo-depent_PP-like"/>
</dbReference>
<evidence type="ECO:0000256" key="2">
    <source>
        <dbReference type="RuleBase" id="RU362039"/>
    </source>
</evidence>
<dbReference type="InterPro" id="IPR011152">
    <property type="entry name" value="Pesterase_MJ0912"/>
</dbReference>
<dbReference type="InterPro" id="IPR024654">
    <property type="entry name" value="Calcineurin-like_PHP_lpxH"/>
</dbReference>
<dbReference type="RefSeq" id="WP_162666851.1">
    <property type="nucleotide sequence ID" value="NZ_LR593886.1"/>
</dbReference>
<organism evidence="4 5">
    <name type="scientific">Gemmata massiliana</name>
    <dbReference type="NCBI Taxonomy" id="1210884"/>
    <lineage>
        <taxon>Bacteria</taxon>
        <taxon>Pseudomonadati</taxon>
        <taxon>Planctomycetota</taxon>
        <taxon>Planctomycetia</taxon>
        <taxon>Gemmatales</taxon>
        <taxon>Gemmataceae</taxon>
        <taxon>Gemmata</taxon>
    </lineage>
</organism>
<dbReference type="EC" id="3.1.4.-" evidence="2"/>
<dbReference type="PIRSF" id="PIRSF000883">
    <property type="entry name" value="Pesterase_MJ0912"/>
    <property type="match status" value="1"/>
</dbReference>